<proteinExistence type="predicted"/>
<evidence type="ECO:0000313" key="3">
    <source>
        <dbReference type="EMBL" id="EEF30946.1"/>
    </source>
</evidence>
<dbReference type="EMBL" id="EQ974279">
    <property type="protein sequence ID" value="EEF30946.1"/>
    <property type="molecule type" value="Genomic_DNA"/>
</dbReference>
<dbReference type="Proteomes" id="UP000008311">
    <property type="component" value="Unassembled WGS sequence"/>
</dbReference>
<feature type="domain" description="Factor of DNA methylation 1-5/IDN2" evidence="2">
    <location>
        <begin position="215"/>
        <end position="258"/>
    </location>
</feature>
<organism evidence="3 4">
    <name type="scientific">Ricinus communis</name>
    <name type="common">Castor bean</name>
    <dbReference type="NCBI Taxonomy" id="3988"/>
    <lineage>
        <taxon>Eukaryota</taxon>
        <taxon>Viridiplantae</taxon>
        <taxon>Streptophyta</taxon>
        <taxon>Embryophyta</taxon>
        <taxon>Tracheophyta</taxon>
        <taxon>Spermatophyta</taxon>
        <taxon>Magnoliopsida</taxon>
        <taxon>eudicotyledons</taxon>
        <taxon>Gunneridae</taxon>
        <taxon>Pentapetalae</taxon>
        <taxon>rosids</taxon>
        <taxon>fabids</taxon>
        <taxon>Malpighiales</taxon>
        <taxon>Euphorbiaceae</taxon>
        <taxon>Acalyphoideae</taxon>
        <taxon>Acalypheae</taxon>
        <taxon>Ricinus</taxon>
    </lineage>
</organism>
<dbReference type="InterPro" id="IPR005379">
    <property type="entry name" value="FDM1-5/IDN2_XH"/>
</dbReference>
<dbReference type="eggNOG" id="ENOG502QWMB">
    <property type="taxonomic scope" value="Eukaryota"/>
</dbReference>
<evidence type="ECO:0000256" key="1">
    <source>
        <dbReference type="SAM" id="Coils"/>
    </source>
</evidence>
<evidence type="ECO:0000259" key="2">
    <source>
        <dbReference type="Pfam" id="PF03469"/>
    </source>
</evidence>
<keyword evidence="4" id="KW-1185">Reference proteome</keyword>
<dbReference type="InterPro" id="IPR045177">
    <property type="entry name" value="FDM1-5/IDN2"/>
</dbReference>
<dbReference type="AlphaFoldDB" id="B9SZL5"/>
<feature type="coiled-coil region" evidence="1">
    <location>
        <begin position="23"/>
        <end position="162"/>
    </location>
</feature>
<dbReference type="Pfam" id="PF03469">
    <property type="entry name" value="XH"/>
    <property type="match status" value="1"/>
</dbReference>
<dbReference type="PANTHER" id="PTHR21596:SF23">
    <property type="entry name" value="FACTOR OF DNA METHYLATION 4"/>
    <property type="match status" value="1"/>
</dbReference>
<dbReference type="GO" id="GO:0080188">
    <property type="term" value="P:gene silencing by siRNA-directed DNA methylation"/>
    <property type="evidence" value="ECO:0007669"/>
    <property type="project" value="InterPro"/>
</dbReference>
<dbReference type="PANTHER" id="PTHR21596">
    <property type="entry name" value="RIBONUCLEASE P SUBUNIT P38"/>
    <property type="match status" value="1"/>
</dbReference>
<evidence type="ECO:0000313" key="4">
    <source>
        <dbReference type="Proteomes" id="UP000008311"/>
    </source>
</evidence>
<sequence length="263" mass="31303">MKKIQQCARDQFEKNSLAHEKVTLDLEAQRKELDLREKELQQREFQNDSERRKLHHEQKMNERTIMEQKMADENMLRLAEEQKEQKEKLRKKILELEKKLDARQALELQIERMKGALQVMKHMGDDEDLDAKKKMDVIQQELKEKEEELEDLKTCNQTLIIKERMNNDELQDARKELLSVRLREDTCAFIDVKRMGELDAGPFLTAAKRKFPDNVAHEIINEDDEKLIYLKNELGNEVYNAVVQALREMNEYNASGRRTGRHR</sequence>
<dbReference type="STRING" id="3988.B9SZL5"/>
<reference evidence="4" key="1">
    <citation type="journal article" date="2010" name="Nat. Biotechnol.">
        <title>Draft genome sequence of the oilseed species Ricinus communis.</title>
        <authorList>
            <person name="Chan A.P."/>
            <person name="Crabtree J."/>
            <person name="Zhao Q."/>
            <person name="Lorenzi H."/>
            <person name="Orvis J."/>
            <person name="Puiu D."/>
            <person name="Melake-Berhan A."/>
            <person name="Jones K.M."/>
            <person name="Redman J."/>
            <person name="Chen G."/>
            <person name="Cahoon E.B."/>
            <person name="Gedil M."/>
            <person name="Stanke M."/>
            <person name="Haas B.J."/>
            <person name="Wortman J.R."/>
            <person name="Fraser-Liggett C.M."/>
            <person name="Ravel J."/>
            <person name="Rabinowicz P.D."/>
        </authorList>
    </citation>
    <scope>NUCLEOTIDE SEQUENCE [LARGE SCALE GENOMIC DNA]</scope>
    <source>
        <strain evidence="4">cv. Hale</strain>
    </source>
</reference>
<name>B9SZL5_RICCO</name>
<gene>
    <name evidence="3" type="ORF">RCOM_1257290</name>
</gene>
<dbReference type="InParanoid" id="B9SZL5"/>
<keyword evidence="1" id="KW-0175">Coiled coil</keyword>
<accession>B9SZL5</accession>
<protein>
    <recommendedName>
        <fullName evidence="2">Factor of DNA methylation 1-5/IDN2 domain-containing protein</fullName>
    </recommendedName>
</protein>